<sequence length="261" mass="28294">MSTENQTDRPVSSAPVLEVKKIVKTFRHVEALRGADFDVRAGEIVGLVGDNGAGKSTLIKTICGVYEPTSGEIFVNGNKVDIDSPSVARGLGIEVVYQDLGLAPDLSAVENLFLGREIIRGGKFGQLFGFLNRRAMLQETNEAMAKFKLEIVKPTREVGTMSGGQQQRVSIVSAAMGEGQVLLLDEPTAALGVEARRRVNDLIRNIRDGGAGVVIISHDLPDLLEIADRIHIMRQGQRVAVLDREDFDLELIVDIMSGAFV</sequence>
<dbReference type="PATRIC" id="fig|69370.6.peg.2946"/>
<dbReference type="PROSITE" id="PS00211">
    <property type="entry name" value="ABC_TRANSPORTER_1"/>
    <property type="match status" value="1"/>
</dbReference>
<dbReference type="InterPro" id="IPR003593">
    <property type="entry name" value="AAA+_ATPase"/>
</dbReference>
<dbReference type="OrthoDB" id="7875923at2"/>
<evidence type="ECO:0000256" key="1">
    <source>
        <dbReference type="ARBA" id="ARBA00022741"/>
    </source>
</evidence>
<dbReference type="PROSITE" id="PS50893">
    <property type="entry name" value="ABC_TRANSPORTER_2"/>
    <property type="match status" value="1"/>
</dbReference>
<dbReference type="InterPro" id="IPR003439">
    <property type="entry name" value="ABC_transporter-like_ATP-bd"/>
</dbReference>
<gene>
    <name evidence="4" type="primary">mglA_3</name>
    <name evidence="4" type="ORF">RS82_02899</name>
</gene>
<dbReference type="InterPro" id="IPR027417">
    <property type="entry name" value="P-loop_NTPase"/>
</dbReference>
<dbReference type="PANTHER" id="PTHR43790:SF8">
    <property type="entry name" value="SUGAR ABC TRANSPORTER ATP-BINDING PROTEIN"/>
    <property type="match status" value="1"/>
</dbReference>
<evidence type="ECO:0000256" key="2">
    <source>
        <dbReference type="ARBA" id="ARBA00022840"/>
    </source>
</evidence>
<accession>A0A0M2HAI3</accession>
<dbReference type="InterPro" id="IPR050107">
    <property type="entry name" value="ABC_carbohydrate_import_ATPase"/>
</dbReference>
<dbReference type="SMART" id="SM00382">
    <property type="entry name" value="AAA"/>
    <property type="match status" value="1"/>
</dbReference>
<name>A0A0M2HAI3_MICTR</name>
<evidence type="ECO:0000313" key="5">
    <source>
        <dbReference type="Proteomes" id="UP000034098"/>
    </source>
</evidence>
<dbReference type="GO" id="GO:0016887">
    <property type="term" value="F:ATP hydrolysis activity"/>
    <property type="evidence" value="ECO:0007669"/>
    <property type="project" value="InterPro"/>
</dbReference>
<dbReference type="RefSeq" id="WP_045300519.1">
    <property type="nucleotide sequence ID" value="NZ_JYJA01000037.1"/>
</dbReference>
<organism evidence="4 5">
    <name type="scientific">Microbacterium trichothecenolyticum</name>
    <name type="common">Aureobacterium trichothecenolyticum</name>
    <dbReference type="NCBI Taxonomy" id="69370"/>
    <lineage>
        <taxon>Bacteria</taxon>
        <taxon>Bacillati</taxon>
        <taxon>Actinomycetota</taxon>
        <taxon>Actinomycetes</taxon>
        <taxon>Micrococcales</taxon>
        <taxon>Microbacteriaceae</taxon>
        <taxon>Microbacterium</taxon>
    </lineage>
</organism>
<dbReference type="GO" id="GO:0005524">
    <property type="term" value="F:ATP binding"/>
    <property type="evidence" value="ECO:0007669"/>
    <property type="project" value="UniProtKB-KW"/>
</dbReference>
<evidence type="ECO:0000313" key="4">
    <source>
        <dbReference type="EMBL" id="KJL41669.1"/>
    </source>
</evidence>
<keyword evidence="5" id="KW-1185">Reference proteome</keyword>
<keyword evidence="1" id="KW-0547">Nucleotide-binding</keyword>
<protein>
    <submittedName>
        <fullName evidence="4">Galactose/methyl galactoside import ATP-binding protein MglA</fullName>
        <ecNumber evidence="4">3.6.3.17</ecNumber>
    </submittedName>
</protein>
<keyword evidence="2 4" id="KW-0067">ATP-binding</keyword>
<dbReference type="EC" id="3.6.3.17" evidence="4"/>
<dbReference type="CDD" id="cd03216">
    <property type="entry name" value="ABC_Carb_Monos_I"/>
    <property type="match status" value="1"/>
</dbReference>
<evidence type="ECO:0000259" key="3">
    <source>
        <dbReference type="PROSITE" id="PS50893"/>
    </source>
</evidence>
<dbReference type="InterPro" id="IPR017871">
    <property type="entry name" value="ABC_transporter-like_CS"/>
</dbReference>
<feature type="domain" description="ABC transporter" evidence="3">
    <location>
        <begin position="17"/>
        <end position="260"/>
    </location>
</feature>
<dbReference type="Gene3D" id="3.40.50.300">
    <property type="entry name" value="P-loop containing nucleotide triphosphate hydrolases"/>
    <property type="match status" value="1"/>
</dbReference>
<dbReference type="Pfam" id="PF00005">
    <property type="entry name" value="ABC_tran"/>
    <property type="match status" value="1"/>
</dbReference>
<dbReference type="SUPFAM" id="SSF52540">
    <property type="entry name" value="P-loop containing nucleoside triphosphate hydrolases"/>
    <property type="match status" value="1"/>
</dbReference>
<dbReference type="Proteomes" id="UP000034098">
    <property type="component" value="Unassembled WGS sequence"/>
</dbReference>
<dbReference type="EMBL" id="JYJA01000037">
    <property type="protein sequence ID" value="KJL41669.1"/>
    <property type="molecule type" value="Genomic_DNA"/>
</dbReference>
<dbReference type="AlphaFoldDB" id="A0A0M2HAI3"/>
<comment type="caution">
    <text evidence="4">The sequence shown here is derived from an EMBL/GenBank/DDBJ whole genome shotgun (WGS) entry which is preliminary data.</text>
</comment>
<dbReference type="PANTHER" id="PTHR43790">
    <property type="entry name" value="CARBOHYDRATE TRANSPORT ATP-BINDING PROTEIN MG119-RELATED"/>
    <property type="match status" value="1"/>
</dbReference>
<keyword evidence="4" id="KW-0378">Hydrolase</keyword>
<reference evidence="4 5" key="1">
    <citation type="submission" date="2015-02" db="EMBL/GenBank/DDBJ databases">
        <title>Draft genome sequences of ten Microbacterium spp. with emphasis on heavy metal contaminated environments.</title>
        <authorList>
            <person name="Corretto E."/>
        </authorList>
    </citation>
    <scope>NUCLEOTIDE SEQUENCE [LARGE SCALE GENOMIC DNA]</scope>
    <source>
        <strain evidence="4 5">DSM 8608</strain>
    </source>
</reference>
<proteinExistence type="predicted"/>